<evidence type="ECO:0000256" key="1">
    <source>
        <dbReference type="SAM" id="Phobius"/>
    </source>
</evidence>
<dbReference type="EMBL" id="DF968422">
    <property type="protein sequence ID" value="GAP52366.1"/>
    <property type="molecule type" value="Genomic_DNA"/>
</dbReference>
<protein>
    <submittedName>
        <fullName evidence="2">Transporter</fullName>
    </submittedName>
</protein>
<keyword evidence="1" id="KW-0812">Transmembrane</keyword>
<feature type="transmembrane region" description="Helical" evidence="1">
    <location>
        <begin position="67"/>
        <end position="88"/>
    </location>
</feature>
<proteinExistence type="predicted"/>
<dbReference type="AlphaFoldDB" id="A0A0K8PX28"/>
<dbReference type="Proteomes" id="UP000053859">
    <property type="component" value="Unassembled WGS sequence"/>
</dbReference>
<gene>
    <name evidence="2" type="ORF">SAZU_7241</name>
</gene>
<keyword evidence="1" id="KW-1133">Transmembrane helix</keyword>
<keyword evidence="3" id="KW-1185">Reference proteome</keyword>
<dbReference type="RefSeq" id="WP_059423474.1">
    <property type="nucleotide sequence ID" value="NZ_DF968422.1"/>
</dbReference>
<keyword evidence="1" id="KW-0472">Membrane</keyword>
<name>A0A0K8PX28_STRAJ</name>
<feature type="transmembrane region" description="Helical" evidence="1">
    <location>
        <begin position="163"/>
        <end position="183"/>
    </location>
</feature>
<sequence>MRRIIAPLRAEVRLAVQPAAVLTVLLAVAAAVRAVVSYLDGVQHGPNGLDASITALATPAGALQAAAWHHSSLLGLVFVAVLCGVVLAEGLESGTWPLVRLYQGRVWLLVLRKIVVVLLLAVLSMAVTAVALWAAFKVGHSVEPPGGSRPEDVPTAVPSWGEALTTCARALLVLTFFTALAACGAAVARAVIAAAVLGAGPLVVTLPLVTTELRVWVPHYWIAAWMKLPEGAQWSLYWWSSTPGAPDTGTALTVLSTLSCCLLLVSWLSLRTERSLSPRA</sequence>
<evidence type="ECO:0000313" key="3">
    <source>
        <dbReference type="Proteomes" id="UP000053859"/>
    </source>
</evidence>
<evidence type="ECO:0000313" key="2">
    <source>
        <dbReference type="EMBL" id="GAP52366.1"/>
    </source>
</evidence>
<feature type="transmembrane region" description="Helical" evidence="1">
    <location>
        <begin position="249"/>
        <end position="270"/>
    </location>
</feature>
<accession>A0A0K8PX28</accession>
<dbReference type="OrthoDB" id="10019127at2"/>
<feature type="transmembrane region" description="Helical" evidence="1">
    <location>
        <begin position="190"/>
        <end position="209"/>
    </location>
</feature>
<reference evidence="2" key="1">
    <citation type="journal article" date="2015" name="Genome Announc.">
        <title>Draft Genome Sequence of Thiostrepton-Producing Streptomyces azureus ATCC 14921.</title>
        <authorList>
            <person name="Sakihara K."/>
            <person name="Maeda J."/>
            <person name="Tashiro K."/>
            <person name="Fujino Y."/>
            <person name="Kuhara S."/>
            <person name="Ohshima T."/>
            <person name="Ogata S."/>
            <person name="Doi K."/>
        </authorList>
    </citation>
    <scope>NUCLEOTIDE SEQUENCE [LARGE SCALE GENOMIC DNA]</scope>
    <source>
        <strain evidence="2">ATCC14921</strain>
    </source>
</reference>
<organism evidence="2 3">
    <name type="scientific">Streptomyces azureus</name>
    <dbReference type="NCBI Taxonomy" id="146537"/>
    <lineage>
        <taxon>Bacteria</taxon>
        <taxon>Bacillati</taxon>
        <taxon>Actinomycetota</taxon>
        <taxon>Actinomycetes</taxon>
        <taxon>Kitasatosporales</taxon>
        <taxon>Streptomycetaceae</taxon>
        <taxon>Streptomyces</taxon>
    </lineage>
</organism>
<dbReference type="PATRIC" id="fig|146537.3.peg.7612"/>
<feature type="transmembrane region" description="Helical" evidence="1">
    <location>
        <begin position="109"/>
        <end position="136"/>
    </location>
</feature>